<evidence type="ECO:0000313" key="1">
    <source>
        <dbReference type="EMBL" id="KAK1132098.1"/>
    </source>
</evidence>
<protein>
    <submittedName>
        <fullName evidence="1">Uncharacterized protein</fullName>
    </submittedName>
</protein>
<accession>A0AA40G6Z6</accession>
<dbReference type="AlphaFoldDB" id="A0AA40G6Z6"/>
<dbReference type="EMBL" id="JAHYIQ010000005">
    <property type="protein sequence ID" value="KAK1132098.1"/>
    <property type="molecule type" value="Genomic_DNA"/>
</dbReference>
<name>A0AA40G6Z6_9HYME</name>
<keyword evidence="2" id="KW-1185">Reference proteome</keyword>
<comment type="caution">
    <text evidence="1">The sequence shown here is derived from an EMBL/GenBank/DDBJ whole genome shotgun (WGS) entry which is preliminary data.</text>
</comment>
<proteinExistence type="predicted"/>
<gene>
    <name evidence="1" type="ORF">K0M31_016235</name>
</gene>
<organism evidence="1 2">
    <name type="scientific">Melipona bicolor</name>
    <dbReference type="NCBI Taxonomy" id="60889"/>
    <lineage>
        <taxon>Eukaryota</taxon>
        <taxon>Metazoa</taxon>
        <taxon>Ecdysozoa</taxon>
        <taxon>Arthropoda</taxon>
        <taxon>Hexapoda</taxon>
        <taxon>Insecta</taxon>
        <taxon>Pterygota</taxon>
        <taxon>Neoptera</taxon>
        <taxon>Endopterygota</taxon>
        <taxon>Hymenoptera</taxon>
        <taxon>Apocrita</taxon>
        <taxon>Aculeata</taxon>
        <taxon>Apoidea</taxon>
        <taxon>Anthophila</taxon>
        <taxon>Apidae</taxon>
        <taxon>Melipona</taxon>
    </lineage>
</organism>
<evidence type="ECO:0000313" key="2">
    <source>
        <dbReference type="Proteomes" id="UP001177670"/>
    </source>
</evidence>
<sequence>MSPSTILRGPETIRECFNPSDSADRGSIWGLYTLSQSEGQVWTHHPNTEVIII</sequence>
<dbReference type="Proteomes" id="UP001177670">
    <property type="component" value="Unassembled WGS sequence"/>
</dbReference>
<reference evidence="1" key="1">
    <citation type="submission" date="2021-10" db="EMBL/GenBank/DDBJ databases">
        <title>Melipona bicolor Genome sequencing and assembly.</title>
        <authorList>
            <person name="Araujo N.S."/>
            <person name="Arias M.C."/>
        </authorList>
    </citation>
    <scope>NUCLEOTIDE SEQUENCE</scope>
    <source>
        <strain evidence="1">USP_2M_L1-L4_2017</strain>
        <tissue evidence="1">Whole body</tissue>
    </source>
</reference>